<evidence type="ECO:0000256" key="4">
    <source>
        <dbReference type="ARBA" id="ARBA00022741"/>
    </source>
</evidence>
<feature type="binding site" evidence="7">
    <location>
        <position position="132"/>
    </location>
    <ligand>
        <name>ATP</name>
        <dbReference type="ChEBI" id="CHEBI:30616"/>
    </ligand>
</feature>
<dbReference type="Pfam" id="PF00659">
    <property type="entry name" value="POLO_box"/>
    <property type="match status" value="2"/>
</dbReference>
<evidence type="ECO:0000256" key="2">
    <source>
        <dbReference type="ARBA" id="ARBA00022679"/>
    </source>
</evidence>
<dbReference type="GO" id="GO:0004674">
    <property type="term" value="F:protein serine/threonine kinase activity"/>
    <property type="evidence" value="ECO:0007669"/>
    <property type="project" value="UniProtKB-KW"/>
</dbReference>
<comment type="catalytic activity">
    <reaction evidence="8">
        <text>L-threonyl-[protein] + ATP = O-phospho-L-threonyl-[protein] + ADP + H(+)</text>
        <dbReference type="Rhea" id="RHEA:46608"/>
        <dbReference type="Rhea" id="RHEA-COMP:11060"/>
        <dbReference type="Rhea" id="RHEA-COMP:11605"/>
        <dbReference type="ChEBI" id="CHEBI:15378"/>
        <dbReference type="ChEBI" id="CHEBI:30013"/>
        <dbReference type="ChEBI" id="CHEBI:30616"/>
        <dbReference type="ChEBI" id="CHEBI:61977"/>
        <dbReference type="ChEBI" id="CHEBI:456216"/>
        <dbReference type="EC" id="2.7.11.21"/>
    </reaction>
</comment>
<dbReference type="EC" id="2.7.11.21" evidence="8"/>
<protein>
    <recommendedName>
        <fullName evidence="8">Serine/threonine-protein kinase PLK</fullName>
        <ecNumber evidence="8">2.7.11.21</ecNumber>
    </recommendedName>
    <alternativeName>
        <fullName evidence="8">Polo-like kinase</fullName>
    </alternativeName>
</protein>
<evidence type="ECO:0000256" key="6">
    <source>
        <dbReference type="ARBA" id="ARBA00022840"/>
    </source>
</evidence>
<feature type="compositionally biased region" description="Polar residues" evidence="9">
    <location>
        <begin position="1"/>
        <end position="19"/>
    </location>
</feature>
<dbReference type="PROSITE" id="PS00107">
    <property type="entry name" value="PROTEIN_KINASE_ATP"/>
    <property type="match status" value="1"/>
</dbReference>
<dbReference type="InterPro" id="IPR036947">
    <property type="entry name" value="POLO_box_dom_sf"/>
</dbReference>
<accession>A0AAV9IHZ1</accession>
<feature type="compositionally biased region" description="Basic and acidic residues" evidence="9">
    <location>
        <begin position="374"/>
        <end position="392"/>
    </location>
</feature>
<dbReference type="InterPro" id="IPR000719">
    <property type="entry name" value="Prot_kinase_dom"/>
</dbReference>
<dbReference type="CDD" id="cd14099">
    <property type="entry name" value="STKc_PLK"/>
    <property type="match status" value="1"/>
</dbReference>
<dbReference type="InterPro" id="IPR000959">
    <property type="entry name" value="POLO_box_dom"/>
</dbReference>
<keyword evidence="2 8" id="KW-0808">Transferase</keyword>
<sequence length="749" mass="85360">MISSREYQTQELATTSTSSKENEKLSAQGVQVALENFPTKNVSEATPSHPYSKYAHLFQREQQFVSTQSSQAKKQYIEERKVVNGTIGEVIRKFEKGKLLGKGGFAKVFQLTDVHTHQRYAGKIIPKGAIRKESAKQKLISEIRIHRELRHRHIVKFESCFEDQENVYIVLELCPNGSVMDMVRKRGRLTEYETRYFMIQVLDAIRYMHRECLVIHRDLKLGNFFLDENMEVKIGDFGLAAQLTSEKERKRTICGTPNYIAPEILSGKEGHSFEVDIWSTGVVFYTMLVGKPPFETSDVKSTYKRIKENIYSIPESLGLSSNAIELIGSILNSDPAKRLSLDEIRSHPFFDAKIPRALTSHALISTPTFEESELIEREDTSSKENKGRENRRQAVAASPSLWNDAMYSVSQDQRAPLQKLQQMRTTMKQNNDHSEKLYQALEKQLSIQDSDRNRETESQGTSRNKATEVASKNNKVLDAPSEDDEQVVLNKAREQLTSSFAMLKSVEQSPFAFTSSLNINDGTTSGSPSFQSPVNALTGGAWICKWLDYSKKYGLGYQTCLGSVGVCFNDGTKIVLEKGPANCIYYMSRTHSSTEKQGHKWIRMTMQDYPAELQKKVKLLIHFRNYMLDHTPKGQEDPLNSPESSFQNVETASSSETCEDAITLPVYIKTWFRSPYAIVFRLSNRNIQVDFNDGTEVILSPEVHIVTYRGKDGRRNSYQQGHLPSLPELLKRLRYVMELLQEMLDRKTT</sequence>
<name>A0AAV9IHZ1_9RHOD</name>
<keyword evidence="13" id="KW-1185">Reference proteome</keyword>
<dbReference type="InterPro" id="IPR011009">
    <property type="entry name" value="Kinase-like_dom_sf"/>
</dbReference>
<evidence type="ECO:0000256" key="7">
    <source>
        <dbReference type="PROSITE-ProRule" id="PRU10141"/>
    </source>
</evidence>
<evidence type="ECO:0000256" key="1">
    <source>
        <dbReference type="ARBA" id="ARBA00022527"/>
    </source>
</evidence>
<dbReference type="CDD" id="cd13117">
    <property type="entry name" value="POLO_box_2"/>
    <property type="match status" value="1"/>
</dbReference>
<dbReference type="PANTHER" id="PTHR24345">
    <property type="entry name" value="SERINE/THREONINE-PROTEIN KINASE PLK"/>
    <property type="match status" value="1"/>
</dbReference>
<evidence type="ECO:0000259" key="11">
    <source>
        <dbReference type="PROSITE" id="PS50078"/>
    </source>
</evidence>
<evidence type="ECO:0000256" key="5">
    <source>
        <dbReference type="ARBA" id="ARBA00022777"/>
    </source>
</evidence>
<feature type="domain" description="POLO box" evidence="11">
    <location>
        <begin position="667"/>
        <end position="745"/>
    </location>
</feature>
<dbReference type="GO" id="GO:0005634">
    <property type="term" value="C:nucleus"/>
    <property type="evidence" value="ECO:0007669"/>
    <property type="project" value="TreeGrafter"/>
</dbReference>
<dbReference type="InterPro" id="IPR033695">
    <property type="entry name" value="POLO_box_2"/>
</dbReference>
<comment type="similarity">
    <text evidence="8">Belongs to the protein kinase superfamily. Ser/Thr protein kinase family. CDC5/Polo subfamily.</text>
</comment>
<evidence type="ECO:0000259" key="10">
    <source>
        <dbReference type="PROSITE" id="PS50011"/>
    </source>
</evidence>
<feature type="region of interest" description="Disordered" evidence="9">
    <location>
        <begin position="445"/>
        <end position="473"/>
    </location>
</feature>
<dbReference type="SMART" id="SM00220">
    <property type="entry name" value="S_TKc"/>
    <property type="match status" value="1"/>
</dbReference>
<dbReference type="EMBL" id="JANCYU010000044">
    <property type="protein sequence ID" value="KAK4526831.1"/>
    <property type="molecule type" value="Genomic_DNA"/>
</dbReference>
<comment type="caution">
    <text evidence="12">The sequence shown here is derived from an EMBL/GenBank/DDBJ whole genome shotgun (WGS) entry which is preliminary data.</text>
</comment>
<keyword evidence="3" id="KW-0677">Repeat</keyword>
<dbReference type="CDD" id="cd13118">
    <property type="entry name" value="POLO_box_1"/>
    <property type="match status" value="1"/>
</dbReference>
<reference evidence="12 13" key="1">
    <citation type="submission" date="2022-07" db="EMBL/GenBank/DDBJ databases">
        <title>Genome-wide signatures of adaptation to extreme environments.</title>
        <authorList>
            <person name="Cho C.H."/>
            <person name="Yoon H.S."/>
        </authorList>
    </citation>
    <scope>NUCLEOTIDE SEQUENCE [LARGE SCALE GENOMIC DNA]</scope>
    <source>
        <strain evidence="12 13">108.79 E11</strain>
    </source>
</reference>
<keyword evidence="5 8" id="KW-0418">Kinase</keyword>
<dbReference type="InterPro" id="IPR017441">
    <property type="entry name" value="Protein_kinase_ATP_BS"/>
</dbReference>
<evidence type="ECO:0000313" key="13">
    <source>
        <dbReference type="Proteomes" id="UP001300502"/>
    </source>
</evidence>
<dbReference type="Gene3D" id="1.10.510.10">
    <property type="entry name" value="Transferase(Phosphotransferase) domain 1"/>
    <property type="match status" value="1"/>
</dbReference>
<dbReference type="Proteomes" id="UP001300502">
    <property type="component" value="Unassembled WGS sequence"/>
</dbReference>
<keyword evidence="1 8" id="KW-0723">Serine/threonine-protein kinase</keyword>
<dbReference type="GO" id="GO:0005524">
    <property type="term" value="F:ATP binding"/>
    <property type="evidence" value="ECO:0007669"/>
    <property type="project" value="UniProtKB-UniRule"/>
</dbReference>
<dbReference type="FunFam" id="1.10.510.10:FF:000571">
    <property type="entry name" value="Maternal embryonic leucine zipper kinase"/>
    <property type="match status" value="1"/>
</dbReference>
<feature type="region of interest" description="Disordered" evidence="9">
    <location>
        <begin position="1"/>
        <end position="25"/>
    </location>
</feature>
<dbReference type="FunFam" id="3.30.200.20:FF:000091">
    <property type="entry name" value="Serine/threonine-protein kinase PLK"/>
    <property type="match status" value="1"/>
</dbReference>
<feature type="compositionally biased region" description="Polar residues" evidence="9">
    <location>
        <begin position="458"/>
        <end position="473"/>
    </location>
</feature>
<dbReference type="AlphaFoldDB" id="A0AAV9IHZ1"/>
<dbReference type="InterPro" id="IPR033701">
    <property type="entry name" value="POLO_box_1"/>
</dbReference>
<dbReference type="Gene3D" id="3.30.1120.30">
    <property type="entry name" value="POLO box domain"/>
    <property type="match status" value="2"/>
</dbReference>
<dbReference type="PROSITE" id="PS50011">
    <property type="entry name" value="PROTEIN_KINASE_DOM"/>
    <property type="match status" value="1"/>
</dbReference>
<feature type="region of interest" description="Disordered" evidence="9">
    <location>
        <begin position="369"/>
        <end position="397"/>
    </location>
</feature>
<dbReference type="SUPFAM" id="SSF56112">
    <property type="entry name" value="Protein kinase-like (PK-like)"/>
    <property type="match status" value="1"/>
</dbReference>
<evidence type="ECO:0000256" key="9">
    <source>
        <dbReference type="SAM" id="MobiDB-lite"/>
    </source>
</evidence>
<dbReference type="InterPro" id="IPR008271">
    <property type="entry name" value="Ser/Thr_kinase_AS"/>
</dbReference>
<dbReference type="Pfam" id="PF00069">
    <property type="entry name" value="Pkinase"/>
    <property type="match status" value="1"/>
</dbReference>
<gene>
    <name evidence="12" type="ORF">GAYE_SCF28MG4749</name>
</gene>
<feature type="domain" description="POLO box" evidence="11">
    <location>
        <begin position="542"/>
        <end position="629"/>
    </location>
</feature>
<dbReference type="PROSITE" id="PS50078">
    <property type="entry name" value="POLO_BOX"/>
    <property type="match status" value="2"/>
</dbReference>
<proteinExistence type="inferred from homology"/>
<organism evidence="12 13">
    <name type="scientific">Galdieria yellowstonensis</name>
    <dbReference type="NCBI Taxonomy" id="3028027"/>
    <lineage>
        <taxon>Eukaryota</taxon>
        <taxon>Rhodophyta</taxon>
        <taxon>Bangiophyceae</taxon>
        <taxon>Galdieriales</taxon>
        <taxon>Galdieriaceae</taxon>
        <taxon>Galdieria</taxon>
    </lineage>
</organism>
<dbReference type="PANTHER" id="PTHR24345:SF0">
    <property type="entry name" value="CELL CYCLE SERINE_THREONINE-PROTEIN KINASE CDC5_MSD2"/>
    <property type="match status" value="1"/>
</dbReference>
<evidence type="ECO:0000256" key="8">
    <source>
        <dbReference type="RuleBase" id="RU361162"/>
    </source>
</evidence>
<evidence type="ECO:0000313" key="12">
    <source>
        <dbReference type="EMBL" id="KAK4526831.1"/>
    </source>
</evidence>
<feature type="domain" description="Protein kinase" evidence="10">
    <location>
        <begin position="94"/>
        <end position="350"/>
    </location>
</feature>
<keyword evidence="4 7" id="KW-0547">Nucleotide-binding</keyword>
<keyword evidence="6 7" id="KW-0067">ATP-binding</keyword>
<dbReference type="SUPFAM" id="SSF82615">
    <property type="entry name" value="Polo-box domain"/>
    <property type="match status" value="2"/>
</dbReference>
<evidence type="ECO:0000256" key="3">
    <source>
        <dbReference type="ARBA" id="ARBA00022737"/>
    </source>
</evidence>
<dbReference type="PROSITE" id="PS00108">
    <property type="entry name" value="PROTEIN_KINASE_ST"/>
    <property type="match status" value="1"/>
</dbReference>